<evidence type="ECO:0000256" key="2">
    <source>
        <dbReference type="SAM" id="SignalP"/>
    </source>
</evidence>
<proteinExistence type="predicted"/>
<reference evidence="4 5" key="1">
    <citation type="journal article" date="2009" name="Stand. Genomic Sci.">
        <title>Complete genome sequence of Stackebrandtia nassauensis type strain (LLR-40K-21).</title>
        <authorList>
            <person name="Munk C."/>
            <person name="Lapidus A."/>
            <person name="Copeland A."/>
            <person name="Jando M."/>
            <person name="Mayilraj S."/>
            <person name="Glavina Del Rio T."/>
            <person name="Nolan M."/>
            <person name="Chen F."/>
            <person name="Lucas S."/>
            <person name="Tice H."/>
            <person name="Cheng J.F."/>
            <person name="Han C."/>
            <person name="Detter J.C."/>
            <person name="Bruce D."/>
            <person name="Goodwin L."/>
            <person name="Chain P."/>
            <person name="Pitluck S."/>
            <person name="Goker M."/>
            <person name="Ovchinikova G."/>
            <person name="Pati A."/>
            <person name="Ivanova N."/>
            <person name="Mavromatis K."/>
            <person name="Chen A."/>
            <person name="Palaniappan K."/>
            <person name="Land M."/>
            <person name="Hauser L."/>
            <person name="Chang Y.J."/>
            <person name="Jeffries C.D."/>
            <person name="Bristow J."/>
            <person name="Eisen J.A."/>
            <person name="Markowitz V."/>
            <person name="Hugenholtz P."/>
            <person name="Kyrpides N.C."/>
            <person name="Klenk H.P."/>
        </authorList>
    </citation>
    <scope>NUCLEOTIDE SEQUENCE [LARGE SCALE GENOMIC DNA]</scope>
    <source>
        <strain evidence="5">DSM 44728 / CIP 108903 / NRRL B-16338 / NBRC 102104 / LLR-40K-21</strain>
    </source>
</reference>
<dbReference type="OrthoDB" id="3194844at2"/>
<gene>
    <name evidence="4" type="ordered locus">Snas_5658</name>
</gene>
<dbReference type="EMBL" id="CP001778">
    <property type="protein sequence ID" value="ADD45288.1"/>
    <property type="molecule type" value="Genomic_DNA"/>
</dbReference>
<evidence type="ECO:0000313" key="4">
    <source>
        <dbReference type="EMBL" id="ADD45288.1"/>
    </source>
</evidence>
<dbReference type="RefSeq" id="WP_013020859.1">
    <property type="nucleotide sequence ID" value="NC_013947.1"/>
</dbReference>
<keyword evidence="2" id="KW-0732">Signal</keyword>
<dbReference type="AlphaFoldDB" id="D3PXV9"/>
<evidence type="ECO:0000259" key="3">
    <source>
        <dbReference type="Pfam" id="PF14436"/>
    </source>
</evidence>
<keyword evidence="5" id="KW-1185">Reference proteome</keyword>
<dbReference type="InterPro" id="IPR029501">
    <property type="entry name" value="EndoU_bac"/>
</dbReference>
<feature type="region of interest" description="Disordered" evidence="1">
    <location>
        <begin position="16"/>
        <end position="127"/>
    </location>
</feature>
<name>D3PXV9_STANL</name>
<dbReference type="Proteomes" id="UP000000844">
    <property type="component" value="Chromosome"/>
</dbReference>
<dbReference type="STRING" id="446470.Snas_5658"/>
<feature type="compositionally biased region" description="Basic and acidic residues" evidence="1">
    <location>
        <begin position="72"/>
        <end position="85"/>
    </location>
</feature>
<dbReference type="eggNOG" id="ENOG5033K6V">
    <property type="taxonomic scope" value="Bacteria"/>
</dbReference>
<dbReference type="KEGG" id="sna:Snas_5658"/>
<feature type="domain" description="Bacterial EndoU nuclease" evidence="3">
    <location>
        <begin position="118"/>
        <end position="185"/>
    </location>
</feature>
<dbReference type="HOGENOM" id="CLU_1389481_0_0_11"/>
<feature type="signal peptide" evidence="2">
    <location>
        <begin position="1"/>
        <end position="18"/>
    </location>
</feature>
<organism evidence="4 5">
    <name type="scientific">Stackebrandtia nassauensis (strain DSM 44728 / CIP 108903 / NRRL B-16338 / NBRC 102104 / LLR-40K-21)</name>
    <dbReference type="NCBI Taxonomy" id="446470"/>
    <lineage>
        <taxon>Bacteria</taxon>
        <taxon>Bacillati</taxon>
        <taxon>Actinomycetota</taxon>
        <taxon>Actinomycetes</taxon>
        <taxon>Glycomycetales</taxon>
        <taxon>Glycomycetaceae</taxon>
        <taxon>Stackebrandtia</taxon>
    </lineage>
</organism>
<evidence type="ECO:0000256" key="1">
    <source>
        <dbReference type="SAM" id="MobiDB-lite"/>
    </source>
</evidence>
<protein>
    <recommendedName>
        <fullName evidence="3">Bacterial EndoU nuclease domain-containing protein</fullName>
    </recommendedName>
</protein>
<feature type="chain" id="PRO_5003048684" description="Bacterial EndoU nuclease domain-containing protein" evidence="2">
    <location>
        <begin position="19"/>
        <end position="196"/>
    </location>
</feature>
<dbReference type="GO" id="GO:0004519">
    <property type="term" value="F:endonuclease activity"/>
    <property type="evidence" value="ECO:0007669"/>
    <property type="project" value="InterPro"/>
</dbReference>
<accession>D3PXV9</accession>
<dbReference type="Pfam" id="PF14436">
    <property type="entry name" value="EndoU_bacteria"/>
    <property type="match status" value="1"/>
</dbReference>
<evidence type="ECO:0000313" key="5">
    <source>
        <dbReference type="Proteomes" id="UP000000844"/>
    </source>
</evidence>
<sequence length="196" mass="20776">MIGKLLLLLTAVGMSAMAKGGGGKGPRRPKGGRGGGGKSFGLTADEVDMLLNKSTTSAPPPAPSRKSGGKNGWDDRQPNEPDPRKTMPNLGDTTQRRGHILDGDKNDPTSGGHRYGTNRPGKTEFPKHWTDDQIMDMVNDVARNPDSQPLPRPNGAGYEVQGQRAGVTIRVILNADGTVWSAHPLDGGLGVKKNPR</sequence>